<dbReference type="EMBL" id="VYRZ01000001">
    <property type="protein sequence ID" value="KAA9089243.1"/>
    <property type="molecule type" value="Genomic_DNA"/>
</dbReference>
<evidence type="ECO:0000256" key="1">
    <source>
        <dbReference type="SAM" id="MobiDB-lite"/>
    </source>
</evidence>
<dbReference type="InterPro" id="IPR046112">
    <property type="entry name" value="DUF6049"/>
</dbReference>
<evidence type="ECO:0000256" key="2">
    <source>
        <dbReference type="SAM" id="Phobius"/>
    </source>
</evidence>
<proteinExistence type="predicted"/>
<organism evidence="3 4">
    <name type="scientific">Microbacterium radiodurans</name>
    <dbReference type="NCBI Taxonomy" id="661398"/>
    <lineage>
        <taxon>Bacteria</taxon>
        <taxon>Bacillati</taxon>
        <taxon>Actinomycetota</taxon>
        <taxon>Actinomycetes</taxon>
        <taxon>Micrococcales</taxon>
        <taxon>Microbacteriaceae</taxon>
        <taxon>Microbacterium</taxon>
    </lineage>
</organism>
<keyword evidence="2" id="KW-0472">Membrane</keyword>
<dbReference type="Pfam" id="PF19516">
    <property type="entry name" value="DUF6049"/>
    <property type="match status" value="1"/>
</dbReference>
<accession>A0A5J5IT88</accession>
<protein>
    <submittedName>
        <fullName evidence="3">2-oxoglutarate dehydrogenase</fullName>
    </submittedName>
</protein>
<name>A0A5J5IT88_9MICO</name>
<keyword evidence="2" id="KW-1133">Transmembrane helix</keyword>
<feature type="region of interest" description="Disordered" evidence="1">
    <location>
        <begin position="1"/>
        <end position="28"/>
    </location>
</feature>
<comment type="caution">
    <text evidence="3">The sequence shown here is derived from an EMBL/GenBank/DDBJ whole genome shotgun (WGS) entry which is preliminary data.</text>
</comment>
<evidence type="ECO:0000313" key="4">
    <source>
        <dbReference type="Proteomes" id="UP000327039"/>
    </source>
</evidence>
<dbReference type="Proteomes" id="UP000327039">
    <property type="component" value="Unassembled WGS sequence"/>
</dbReference>
<evidence type="ECO:0000313" key="3">
    <source>
        <dbReference type="EMBL" id="KAA9089243.1"/>
    </source>
</evidence>
<dbReference type="AlphaFoldDB" id="A0A5J5IT88"/>
<reference evidence="4" key="1">
    <citation type="submission" date="2019-09" db="EMBL/GenBank/DDBJ databases">
        <title>Mumia zhuanghuii sp. nov. isolated from the intestinal contents of plateau pika (Ochotona curzoniae) in the Qinghai-Tibet plateau of China.</title>
        <authorList>
            <person name="Tian Z."/>
        </authorList>
    </citation>
    <scope>NUCLEOTIDE SEQUENCE [LARGE SCALE GENOMIC DNA]</scope>
    <source>
        <strain evidence="4">DSM 25564</strain>
    </source>
</reference>
<keyword evidence="2" id="KW-0812">Transmembrane</keyword>
<sequence>MTDTPAASGRSRARELARPFARARRGSAARSGRAAITGLLVTGLLIVGGGMLGSPPAVAAAPTPTPSPTPSGTVVLSASPTGTGLVALGAEPAFSVRVRNDTAREVPAGATVVSLSRTPLASDAEVAGWLSPDSGVDPAEGRAFDEVARADTDDLGAGDERTTGIGVTAESLGDLPPGVYPILVSGAGEVARTVLTVARPDAAPRTVGIVVPVTAPARETGLLTSAELGELTAPDGELTEILGAVTGTPAILAVDPAVTAAIRVLGSSAPESARDWLDSLMGLPNERFALQFGDADLAVQIHAGLPGPLQPTTLSPYADPADFRVSGSSAAPTVPETGALLSVGGIETTASDVFWPATGTAGGDVVAAIDAQAGPDAAALSLVPGSTTPGAAAAVRAVAGSADLLVYDDTVSRELTAAAAQTDATERSARLAAATALTSLRGDAPLLAAIDRPAAVDQASLRAAITTVTSTPAAVPASLTELRSAAPVPVEVAAVAAAEDRVSALTGFLDREADLARFATALVEPDQLTARERTSILQVMGNGWFSDLEAWRVAASDHDAATTTTLGSIGIANPGTINFLATSAPISVTVRNDLPWPVSVVLLAETDDPRLIVQRSTTVEAGAQQNTRVDVPVEARVGSGETDLQLRLLSAAMVPIGSTELISLTVRAEWESVGITAVVVIVVVLLAGGIVRTIIKVRRRRATPKESV</sequence>
<gene>
    <name evidence="3" type="ORF">F6B42_01755</name>
</gene>
<dbReference type="OrthoDB" id="4985746at2"/>
<feature type="transmembrane region" description="Helical" evidence="2">
    <location>
        <begin position="673"/>
        <end position="695"/>
    </location>
</feature>
<keyword evidence="4" id="KW-1185">Reference proteome</keyword>
<dbReference type="RefSeq" id="WP_150417876.1">
    <property type="nucleotide sequence ID" value="NZ_VYRZ01000001.1"/>
</dbReference>